<dbReference type="GO" id="GO:0016477">
    <property type="term" value="P:cell migration"/>
    <property type="evidence" value="ECO:0007669"/>
    <property type="project" value="TreeGrafter"/>
</dbReference>
<evidence type="ECO:0000256" key="20">
    <source>
        <dbReference type="PIRSR" id="PIRSR000617-1"/>
    </source>
</evidence>
<feature type="signal peptide" evidence="28">
    <location>
        <begin position="1"/>
        <end position="21"/>
    </location>
</feature>
<comment type="similarity">
    <text evidence="2">Belongs to the plexin family.</text>
</comment>
<feature type="disulfide bond" evidence="22">
    <location>
        <begin position="292"/>
        <end position="359"/>
    </location>
</feature>
<proteinExistence type="inferred from homology"/>
<feature type="disulfide bond" evidence="22">
    <location>
        <begin position="166"/>
        <end position="169"/>
    </location>
</feature>
<dbReference type="GO" id="GO:0043235">
    <property type="term" value="C:receptor complex"/>
    <property type="evidence" value="ECO:0007669"/>
    <property type="project" value="TreeGrafter"/>
</dbReference>
<dbReference type="InterPro" id="IPR002165">
    <property type="entry name" value="Plexin_repeat"/>
</dbReference>
<evidence type="ECO:0000256" key="10">
    <source>
        <dbReference type="ARBA" id="ARBA00022777"/>
    </source>
</evidence>
<dbReference type="SUPFAM" id="SSF81296">
    <property type="entry name" value="E set domains"/>
    <property type="match status" value="3"/>
</dbReference>
<dbReference type="InterPro" id="IPR001627">
    <property type="entry name" value="Semap_dom"/>
</dbReference>
<evidence type="ECO:0000259" key="29">
    <source>
        <dbReference type="PROSITE" id="PS50011"/>
    </source>
</evidence>
<evidence type="ECO:0000256" key="9">
    <source>
        <dbReference type="ARBA" id="ARBA00022741"/>
    </source>
</evidence>
<feature type="domain" description="Sema" evidence="30">
    <location>
        <begin position="30"/>
        <end position="506"/>
    </location>
</feature>
<keyword evidence="15" id="KW-0829">Tyrosine-protein kinase</keyword>
<dbReference type="SUPFAM" id="SSF101912">
    <property type="entry name" value="Sema domain"/>
    <property type="match status" value="1"/>
</dbReference>
<evidence type="ECO:0000256" key="7">
    <source>
        <dbReference type="ARBA" id="ARBA00022729"/>
    </source>
</evidence>
<dbReference type="PANTHER" id="PTHR24416">
    <property type="entry name" value="TYROSINE-PROTEIN KINASE RECEPTOR"/>
    <property type="match status" value="1"/>
</dbReference>
<evidence type="ECO:0000313" key="31">
    <source>
        <dbReference type="Ensembl" id="ENSATEP00000035963.2"/>
    </source>
</evidence>
<dbReference type="Pfam" id="PF01403">
    <property type="entry name" value="Sema"/>
    <property type="match status" value="1"/>
</dbReference>
<sequence>MVTWATLLTLWLWIPTQTAWGQHTCHSTPRRLVDFTVKYSIPYYQTATPIQNIAVNWDKDEDEREVYIGYQNAIEAVDHKLKNIWKVKTGPVGSPECITCPVCDIETDPGDPVNTDNEVLLLDTYLAYLYICGSTQHGICYSIDISSLDPKPMCLYKKQQNSPSYCPDCLASPLGTKVTIVEDGATSYFFAAASVNDKVANRYPRRSISVVRPLSTEDGFDLVTEGLTVLPSLQNSYRIDYIYSFSTKDYVYFLSLQRENPTKSNSAFQTRLGRLPITIPEKWMYREVVLECRYEPKRRRRRRESFKDVVYNGLQAAHFGQAGKDLADDLGVDETEDMLYGVFAEVNEHAQPQKNSALCAFPLTKVNHAIDKGVEACCKSGTEQLSRGLCHFQPCESCPHENSEGTDTCTEMPTLVSKPYYRVDLFNRQMRDVLFTSVLVTTFGNHTLGHFGTSDGRILQVILTTYKPIVFANYSLGETAVSRTAAVYSKDSLLFVVGNKMFRVPSAGPGCAHFQTCSMCLMAPRFMNCGWCSGTCSRQQECTLKWNKDSCAPVITEFFPKIVPAGGETELTLCGWEFQSSLRPAIISGVTHVIKVGSGSVCTILPEKSSSEVLICKIKEKKANQNLNITLEIHEREVKGPYSIQGTDQTPGFSIVEPVITDIIPDCGPLFGGTTVTLTGRYLDSGIERSVFFADKKCNNLSIPGGNGNLSSVVCQTAAAASLGKVRVKIIIDTLQVTATKMFLYKKNPVITFVHPPCSLRSGSKLMIEGQNLDSAHTTVVQYSSKNLLHPLYQVCNGSINATHMECLAPAFQEEMSEEKSDAGNISIHMDGKSDLWKRRFDYHPDAIVIPFESDDNELLLKPGDTEVSLHHNHLKTISMCMKITMTIGDMQCNAQVLLNELTCRIPKGVVIPSEGLPVRVSVNKRVYNVGRVVYNNNHHTVIVGIVLGIIAALVVGAGLALLAMMNIKKKKRANINIESRLSTMLSRSRMESQDLSPTGDYRRDLSSQTSGSGGMAFQGLLYAASYDHLAVPLVTRDNVSMISLSADLLEEVKDVLIPAEMLRIEDDQIIGKGHFGTVYHGYLMDNNKQETHCAVKSLNRISDLGEVDQFLREGIIMKGFHHPNILSLLGIMLPKERLPLVVLPYMKHGDVRHFIRSEKRNPTVKDLIGFGLQVARGMEYLAQKKFVHRDLAARNCMLDENFTVKVADFGMARDIYDKEYYSIQDHKRARLPVKWMAIESLQTQKFTTKSDVWSYGILLWELLTRGASPYPNVDPYDITHYLLKGRRLPQPQFCPDDLYSVMLACWDPEPECRPAFHSLVTEVQHILSCLEGEHYINLKVTYVNLDQPRPYPCLTESADEAVDSDSDTDSHATSFVPVS</sequence>
<keyword evidence="32" id="KW-1185">Reference proteome</keyword>
<evidence type="ECO:0000256" key="26">
    <source>
        <dbReference type="SAM" id="MobiDB-lite"/>
    </source>
</evidence>
<dbReference type="InterPro" id="IPR016244">
    <property type="entry name" value="Tyr_kinase_HGF/MSP_rcpt"/>
</dbReference>
<feature type="modified residue" description="Phosphotyrosine; by autocatalysis" evidence="23">
    <location>
        <position position="1343"/>
    </location>
</feature>
<dbReference type="InterPro" id="IPR017441">
    <property type="entry name" value="Protein_kinase_ATP_BS"/>
</dbReference>
<dbReference type="PROSITE" id="PS00107">
    <property type="entry name" value="PROTEIN_KINASE_ATP"/>
    <property type="match status" value="1"/>
</dbReference>
<dbReference type="PROSITE" id="PS51004">
    <property type="entry name" value="SEMA"/>
    <property type="match status" value="1"/>
</dbReference>
<dbReference type="Proteomes" id="UP000265040">
    <property type="component" value="Chromosome 5"/>
</dbReference>
<dbReference type="InterPro" id="IPR002909">
    <property type="entry name" value="IPT_dom"/>
</dbReference>
<dbReference type="Pfam" id="PF07714">
    <property type="entry name" value="PK_Tyr_Ser-Thr"/>
    <property type="match status" value="1"/>
</dbReference>
<dbReference type="InterPro" id="IPR014756">
    <property type="entry name" value="Ig_E-set"/>
</dbReference>
<evidence type="ECO:0000256" key="24">
    <source>
        <dbReference type="PROSITE-ProRule" id="PRU00352"/>
    </source>
</evidence>
<evidence type="ECO:0000256" key="3">
    <source>
        <dbReference type="ARBA" id="ARBA00011902"/>
    </source>
</evidence>
<evidence type="ECO:0000256" key="18">
    <source>
        <dbReference type="ARBA" id="ARBA00023180"/>
    </source>
</evidence>
<reference evidence="31" key="1">
    <citation type="submission" date="2021-04" db="EMBL/GenBank/DDBJ databases">
        <authorList>
            <consortium name="Wellcome Sanger Institute Data Sharing"/>
        </authorList>
    </citation>
    <scope>NUCLEOTIDE SEQUENCE [LARGE SCALE GENOMIC DNA]</scope>
</reference>
<evidence type="ECO:0000256" key="25">
    <source>
        <dbReference type="PROSITE-ProRule" id="PRU10141"/>
    </source>
</evidence>
<dbReference type="GO" id="GO:0004714">
    <property type="term" value="F:transmembrane receptor protein tyrosine kinase activity"/>
    <property type="evidence" value="ECO:0007669"/>
    <property type="project" value="UniProtKB-EC"/>
</dbReference>
<evidence type="ECO:0000256" key="12">
    <source>
        <dbReference type="ARBA" id="ARBA00022843"/>
    </source>
</evidence>
<feature type="disulfide bond" evidence="22">
    <location>
        <begin position="532"/>
        <end position="542"/>
    </location>
</feature>
<evidence type="ECO:0000256" key="17">
    <source>
        <dbReference type="ARBA" id="ARBA00023170"/>
    </source>
</evidence>
<comment type="caution">
    <text evidence="24">Lacks conserved residue(s) required for the propagation of feature annotation.</text>
</comment>
<protein>
    <recommendedName>
        <fullName evidence="3">receptor protein-tyrosine kinase</fullName>
        <ecNumber evidence="3">2.7.10.1</ecNumber>
    </recommendedName>
</protein>
<evidence type="ECO:0000256" key="19">
    <source>
        <dbReference type="ARBA" id="ARBA00051243"/>
    </source>
</evidence>
<dbReference type="InterPro" id="IPR036352">
    <property type="entry name" value="Semap_dom_sf"/>
</dbReference>
<feature type="binding site" evidence="21">
    <location>
        <position position="1195"/>
    </location>
    <ligand>
        <name>ATP</name>
        <dbReference type="ChEBI" id="CHEBI:30616"/>
    </ligand>
</feature>
<evidence type="ECO:0000256" key="4">
    <source>
        <dbReference type="ARBA" id="ARBA00022553"/>
    </source>
</evidence>
<dbReference type="GO" id="GO:0005524">
    <property type="term" value="F:ATP binding"/>
    <property type="evidence" value="ECO:0007669"/>
    <property type="project" value="UniProtKB-UniRule"/>
</dbReference>
<accession>A0A3Q1JVW2</accession>
<feature type="disulfide bond" evidence="22">
    <location>
        <begin position="520"/>
        <end position="536"/>
    </location>
</feature>
<evidence type="ECO:0000256" key="14">
    <source>
        <dbReference type="ARBA" id="ARBA00023136"/>
    </source>
</evidence>
<keyword evidence="5" id="KW-0808">Transferase</keyword>
<dbReference type="GO" id="GO:0007411">
    <property type="term" value="P:axon guidance"/>
    <property type="evidence" value="ECO:0007669"/>
    <property type="project" value="UniProtKB-ARBA"/>
</dbReference>
<evidence type="ECO:0000256" key="11">
    <source>
        <dbReference type="ARBA" id="ARBA00022840"/>
    </source>
</evidence>
<dbReference type="CDD" id="cd05058">
    <property type="entry name" value="PTKc_Met_Ron"/>
    <property type="match status" value="1"/>
</dbReference>
<dbReference type="PROSITE" id="PS00109">
    <property type="entry name" value="PROTEIN_KINASE_TYR"/>
    <property type="match status" value="1"/>
</dbReference>
<feature type="disulfide bond" evidence="22">
    <location>
        <begin position="100"/>
        <end position="103"/>
    </location>
</feature>
<feature type="disulfide bond" evidence="22">
    <location>
        <begin position="517"/>
        <end position="551"/>
    </location>
</feature>
<feature type="modified residue" description="Phosphotyrosine; by autocatalysis" evidence="23">
    <location>
        <position position="1336"/>
    </location>
</feature>
<keyword evidence="10" id="KW-0418">Kinase</keyword>
<dbReference type="InterPro" id="IPR015943">
    <property type="entry name" value="WD40/YVTN_repeat-like_dom_sf"/>
</dbReference>
<dbReference type="EC" id="2.7.10.1" evidence="3"/>
<dbReference type="OrthoDB" id="9985181at2759"/>
<dbReference type="SMART" id="SM00423">
    <property type="entry name" value="PSI"/>
    <property type="match status" value="1"/>
</dbReference>
<dbReference type="InterPro" id="IPR013783">
    <property type="entry name" value="Ig-like_fold"/>
</dbReference>
<name>A0A3Q1JVW2_ANATE</name>
<evidence type="ECO:0000256" key="16">
    <source>
        <dbReference type="ARBA" id="ARBA00023157"/>
    </source>
</evidence>
<dbReference type="InParanoid" id="A0A3Q1JVW2"/>
<dbReference type="Gene3D" id="3.30.1680.10">
    <property type="entry name" value="ligand-binding face of the semaphorins, domain 2"/>
    <property type="match status" value="1"/>
</dbReference>
<evidence type="ECO:0000256" key="13">
    <source>
        <dbReference type="ARBA" id="ARBA00022989"/>
    </source>
</evidence>
<dbReference type="InterPro" id="IPR016201">
    <property type="entry name" value="PSI"/>
</dbReference>
<dbReference type="FunFam" id="3.30.1680.10:FF:000006">
    <property type="entry name" value="Macrophage-stimulating 1 receptor b"/>
    <property type="match status" value="1"/>
</dbReference>
<keyword evidence="11 21" id="KW-0067">ATP-binding</keyword>
<dbReference type="InterPro" id="IPR020635">
    <property type="entry name" value="Tyr_kinase_cat_dom"/>
</dbReference>
<dbReference type="PRINTS" id="PR00109">
    <property type="entry name" value="TYRKINASE"/>
</dbReference>
<dbReference type="GO" id="GO:0005886">
    <property type="term" value="C:plasma membrane"/>
    <property type="evidence" value="ECO:0007669"/>
    <property type="project" value="TreeGrafter"/>
</dbReference>
<feature type="chain" id="PRO_5030080604" description="receptor protein-tyrosine kinase" evidence="28">
    <location>
        <begin position="22"/>
        <end position="1380"/>
    </location>
</feature>
<dbReference type="GO" id="GO:0007169">
    <property type="term" value="P:cell surface receptor protein tyrosine kinase signaling pathway"/>
    <property type="evidence" value="ECO:0007669"/>
    <property type="project" value="InterPro"/>
</dbReference>
<keyword evidence="9 21" id="KW-0547">Nucleotide-binding</keyword>
<dbReference type="SUPFAM" id="SSF103575">
    <property type="entry name" value="Plexin repeat"/>
    <property type="match status" value="1"/>
</dbReference>
<dbReference type="Gene3D" id="3.30.200.20">
    <property type="entry name" value="Phosphorylase Kinase, domain 1"/>
    <property type="match status" value="1"/>
</dbReference>
<dbReference type="InterPro" id="IPR000719">
    <property type="entry name" value="Prot_kinase_dom"/>
</dbReference>
<evidence type="ECO:0000259" key="30">
    <source>
        <dbReference type="PROSITE" id="PS51004"/>
    </source>
</evidence>
<dbReference type="InterPro" id="IPR008266">
    <property type="entry name" value="Tyr_kinase_AS"/>
</dbReference>
<dbReference type="PANTHER" id="PTHR24416:SF564">
    <property type="entry name" value="MACROPHAGE-STIMULATING PROTEIN RECEPTOR"/>
    <property type="match status" value="1"/>
</dbReference>
<evidence type="ECO:0000256" key="22">
    <source>
        <dbReference type="PIRSR" id="PIRSR000617-3"/>
    </source>
</evidence>
<dbReference type="RefSeq" id="XP_026204369.1">
    <property type="nucleotide sequence ID" value="XM_026348584.1"/>
</dbReference>
<feature type="region of interest" description="Disordered" evidence="26">
    <location>
        <begin position="989"/>
        <end position="1008"/>
    </location>
</feature>
<dbReference type="Ensembl" id="ENSATET00000036477.3">
    <property type="protein sequence ID" value="ENSATEP00000035963.2"/>
    <property type="gene ID" value="ENSATEG00000024714.3"/>
</dbReference>
<evidence type="ECO:0000256" key="5">
    <source>
        <dbReference type="ARBA" id="ARBA00022679"/>
    </source>
</evidence>
<keyword evidence="8" id="KW-0677">Repeat</keyword>
<evidence type="ECO:0000256" key="1">
    <source>
        <dbReference type="ARBA" id="ARBA00004479"/>
    </source>
</evidence>
<dbReference type="InterPro" id="IPR011009">
    <property type="entry name" value="Kinase-like_dom_sf"/>
</dbReference>
<dbReference type="PIRSF" id="PIRSF000617">
    <property type="entry name" value="TyrPK_HGF-R"/>
    <property type="match status" value="1"/>
</dbReference>
<evidence type="ECO:0000256" key="28">
    <source>
        <dbReference type="SAM" id="SignalP"/>
    </source>
</evidence>
<dbReference type="FunFam" id="3.30.200.20:FF:000188">
    <property type="entry name" value="Hepatocyte growth factor receptor"/>
    <property type="match status" value="1"/>
</dbReference>
<dbReference type="SMART" id="SM00630">
    <property type="entry name" value="Sema"/>
    <property type="match status" value="1"/>
</dbReference>
<dbReference type="Gene3D" id="2.130.10.10">
    <property type="entry name" value="YVTN repeat-like/Quinoprotein amine dehydrogenase"/>
    <property type="match status" value="1"/>
</dbReference>
<keyword evidence="12" id="KW-0832">Ubl conjugation</keyword>
<feature type="region of interest" description="Disordered" evidence="26">
    <location>
        <begin position="1359"/>
        <end position="1380"/>
    </location>
</feature>
<dbReference type="FunFam" id="1.10.510.10:FF:000093">
    <property type="entry name" value="Hepatocyte growth factor receptor"/>
    <property type="match status" value="1"/>
</dbReference>
<dbReference type="InterPro" id="IPR050122">
    <property type="entry name" value="RTK"/>
</dbReference>
<evidence type="ECO:0000256" key="27">
    <source>
        <dbReference type="SAM" id="Phobius"/>
    </source>
</evidence>
<reference evidence="31" key="3">
    <citation type="submission" date="2025-09" db="UniProtKB">
        <authorList>
            <consortium name="Ensembl"/>
        </authorList>
    </citation>
    <scope>IDENTIFICATION</scope>
</reference>
<reference evidence="31" key="2">
    <citation type="submission" date="2025-08" db="UniProtKB">
        <authorList>
            <consortium name="Ensembl"/>
        </authorList>
    </citation>
    <scope>IDENTIFICATION</scope>
</reference>
<feature type="binding site" evidence="21">
    <location>
        <begin position="1071"/>
        <end position="1079"/>
    </location>
    <ligand>
        <name>ATP</name>
        <dbReference type="ChEBI" id="CHEBI:30616"/>
    </ligand>
</feature>
<evidence type="ECO:0000256" key="6">
    <source>
        <dbReference type="ARBA" id="ARBA00022692"/>
    </source>
</evidence>
<dbReference type="FunFam" id="2.130.10.10:FF:000194">
    <property type="entry name" value="Macrophage-stimulating 1 receptor a"/>
    <property type="match status" value="1"/>
</dbReference>
<keyword evidence="6 27" id="KW-0812">Transmembrane</keyword>
<keyword evidence="17" id="KW-0675">Receptor</keyword>
<feature type="disulfide bond" evidence="22">
    <location>
        <begin position="132"/>
        <end position="140"/>
    </location>
</feature>
<keyword evidence="4" id="KW-0597">Phosphoprotein</keyword>
<dbReference type="SUPFAM" id="SSF56112">
    <property type="entry name" value="Protein kinase-like (PK-like)"/>
    <property type="match status" value="1"/>
</dbReference>
<feature type="disulfide bond" evidence="22">
    <location>
        <begin position="511"/>
        <end position="529"/>
    </location>
</feature>
<organism evidence="31 32">
    <name type="scientific">Anabas testudineus</name>
    <name type="common">Climbing perch</name>
    <name type="synonym">Anthias testudineus</name>
    <dbReference type="NCBI Taxonomy" id="64144"/>
    <lineage>
        <taxon>Eukaryota</taxon>
        <taxon>Metazoa</taxon>
        <taxon>Chordata</taxon>
        <taxon>Craniata</taxon>
        <taxon>Vertebrata</taxon>
        <taxon>Euteleostomi</taxon>
        <taxon>Actinopterygii</taxon>
        <taxon>Neopterygii</taxon>
        <taxon>Teleostei</taxon>
        <taxon>Neoteleostei</taxon>
        <taxon>Acanthomorphata</taxon>
        <taxon>Anabantaria</taxon>
        <taxon>Anabantiformes</taxon>
        <taxon>Anabantoidei</taxon>
        <taxon>Anabantidae</taxon>
        <taxon>Anabas</taxon>
    </lineage>
</organism>
<keyword evidence="13 27" id="KW-1133">Transmembrane helix</keyword>
<dbReference type="GO" id="GO:0006909">
    <property type="term" value="P:phagocytosis"/>
    <property type="evidence" value="ECO:0007669"/>
    <property type="project" value="TreeGrafter"/>
</dbReference>
<dbReference type="SMART" id="SM00429">
    <property type="entry name" value="IPT"/>
    <property type="match status" value="3"/>
</dbReference>
<feature type="disulfide bond" evidence="22">
    <location>
        <begin position="377"/>
        <end position="398"/>
    </location>
</feature>
<dbReference type="GeneID" id="113154399"/>
<feature type="compositionally biased region" description="Acidic residues" evidence="26">
    <location>
        <begin position="1359"/>
        <end position="1368"/>
    </location>
</feature>
<dbReference type="OMA" id="IMKAFHH"/>
<comment type="catalytic activity">
    <reaction evidence="19">
        <text>L-tyrosyl-[protein] + ATP = O-phospho-L-tyrosyl-[protein] + ADP + H(+)</text>
        <dbReference type="Rhea" id="RHEA:10596"/>
        <dbReference type="Rhea" id="RHEA-COMP:10136"/>
        <dbReference type="Rhea" id="RHEA-COMP:20101"/>
        <dbReference type="ChEBI" id="CHEBI:15378"/>
        <dbReference type="ChEBI" id="CHEBI:30616"/>
        <dbReference type="ChEBI" id="CHEBI:46858"/>
        <dbReference type="ChEBI" id="CHEBI:61978"/>
        <dbReference type="ChEBI" id="CHEBI:456216"/>
        <dbReference type="EC" id="2.7.10.1"/>
    </reaction>
</comment>
<evidence type="ECO:0000256" key="8">
    <source>
        <dbReference type="ARBA" id="ARBA00022737"/>
    </source>
</evidence>
<keyword evidence="18" id="KW-0325">Glycoprotein</keyword>
<dbReference type="Pfam" id="PF01437">
    <property type="entry name" value="PSI"/>
    <property type="match status" value="1"/>
</dbReference>
<dbReference type="PROSITE" id="PS50011">
    <property type="entry name" value="PROTEIN_KINASE_DOM"/>
    <property type="match status" value="1"/>
</dbReference>
<feature type="modified residue" description="Phosphotyrosine; by autocatalysis" evidence="23">
    <location>
        <position position="1221"/>
    </location>
</feature>
<feature type="transmembrane region" description="Helical" evidence="27">
    <location>
        <begin position="942"/>
        <end position="963"/>
    </location>
</feature>
<dbReference type="Gene3D" id="1.10.510.10">
    <property type="entry name" value="Transferase(Phosphotransferase) domain 1"/>
    <property type="match status" value="1"/>
</dbReference>
<comment type="subcellular location">
    <subcellularLocation>
        <location evidence="1">Membrane</location>
        <topology evidence="1">Single-pass type I membrane protein</topology>
    </subcellularLocation>
</comment>
<keyword evidence="7 28" id="KW-0732">Signal</keyword>
<feature type="active site" description="Proton acceptor" evidence="20">
    <location>
        <position position="1191"/>
    </location>
</feature>
<evidence type="ECO:0000256" key="2">
    <source>
        <dbReference type="ARBA" id="ARBA00010297"/>
    </source>
</evidence>
<feature type="binding site" evidence="21 25">
    <location>
        <position position="1097"/>
    </location>
    <ligand>
        <name>ATP</name>
        <dbReference type="ChEBI" id="CHEBI:30616"/>
    </ligand>
</feature>
<feature type="domain" description="Protein kinase" evidence="29">
    <location>
        <begin position="1065"/>
        <end position="1329"/>
    </location>
</feature>
<dbReference type="InterPro" id="IPR001245">
    <property type="entry name" value="Ser-Thr/Tyr_kinase_cat_dom"/>
</dbReference>
<dbReference type="Pfam" id="PF01833">
    <property type="entry name" value="TIG"/>
    <property type="match status" value="2"/>
</dbReference>
<evidence type="ECO:0000256" key="15">
    <source>
        <dbReference type="ARBA" id="ARBA00023137"/>
    </source>
</evidence>
<dbReference type="Gene3D" id="2.60.40.10">
    <property type="entry name" value="Immunoglobulins"/>
    <property type="match status" value="2"/>
</dbReference>
<evidence type="ECO:0000256" key="23">
    <source>
        <dbReference type="PIRSR" id="PIRSR000617-4"/>
    </source>
</evidence>
<dbReference type="SMART" id="SM00219">
    <property type="entry name" value="TyrKc"/>
    <property type="match status" value="1"/>
</dbReference>
<dbReference type="GeneTree" id="ENSGT00940000157842"/>
<evidence type="ECO:0000256" key="21">
    <source>
        <dbReference type="PIRSR" id="PIRSR000617-2"/>
    </source>
</evidence>
<feature type="binding site" evidence="21">
    <location>
        <begin position="1144"/>
        <end position="1147"/>
    </location>
    <ligand>
        <name>ATP</name>
        <dbReference type="ChEBI" id="CHEBI:30616"/>
    </ligand>
</feature>
<feature type="modified residue" description="Phosphotyrosine; by autocatalysis" evidence="23">
    <location>
        <position position="1222"/>
    </location>
</feature>
<evidence type="ECO:0000313" key="32">
    <source>
        <dbReference type="Proteomes" id="UP000265040"/>
    </source>
</evidence>
<keyword evidence="14 27" id="KW-0472">Membrane</keyword>
<keyword evidence="16 22" id="KW-1015">Disulfide bond</keyword>